<keyword evidence="7" id="KW-1185">Reference proteome</keyword>
<dbReference type="InterPro" id="IPR002130">
    <property type="entry name" value="Cyclophilin-type_PPIase_dom"/>
</dbReference>
<feature type="signal peptide" evidence="4">
    <location>
        <begin position="1"/>
        <end position="21"/>
    </location>
</feature>
<organism evidence="6 7">
    <name type="scientific">Solilutibacter silvestris</name>
    <dbReference type="NCBI Taxonomy" id="1645665"/>
    <lineage>
        <taxon>Bacteria</taxon>
        <taxon>Pseudomonadati</taxon>
        <taxon>Pseudomonadota</taxon>
        <taxon>Gammaproteobacteria</taxon>
        <taxon>Lysobacterales</taxon>
        <taxon>Lysobacteraceae</taxon>
        <taxon>Solilutibacter</taxon>
    </lineage>
</organism>
<dbReference type="Proteomes" id="UP000236220">
    <property type="component" value="Unassembled WGS sequence"/>
</dbReference>
<accession>A0A2K1Q3R2</accession>
<sequence>MPKTAALIVPLLCAMAFTATAAASKPPKQRSSKEIIDSAPISAWYRPDPQNVLYMDVNGGRVVIELAPQFAPAHVANIQALARGKFWDGLSVYRSQDNFVVQFGDPDADEAGKAKPYPAPAQQHLPAEFDRPAKGLAFTALPDADGWAPQVGFSGDFPAARDPKTGRAWMTHCYGTLGAGRGNAPDSSNGAELYVVTGQAPRQLDLNITTVGRVLKGMQYLSAIHRGPDPMGMFDKSEMRVPITAIHLASEVPPEQREAIEVLRSDSPQFAEMIEARRNRQDGWYVHKAGHIDVCNISPVVRGVPQR</sequence>
<feature type="domain" description="PPIase cyclophilin-type" evidence="5">
    <location>
        <begin position="60"/>
        <end position="248"/>
    </location>
</feature>
<evidence type="ECO:0000256" key="1">
    <source>
        <dbReference type="ARBA" id="ARBA00013194"/>
    </source>
</evidence>
<name>A0A2K1Q3R2_9GAMM</name>
<dbReference type="Pfam" id="PF00160">
    <property type="entry name" value="Pro_isomerase"/>
    <property type="match status" value="1"/>
</dbReference>
<dbReference type="InterPro" id="IPR029000">
    <property type="entry name" value="Cyclophilin-like_dom_sf"/>
</dbReference>
<dbReference type="InterPro" id="IPR044665">
    <property type="entry name" value="E_coli_cyclophilin_A-like"/>
</dbReference>
<evidence type="ECO:0000313" key="6">
    <source>
        <dbReference type="EMBL" id="PNS09641.1"/>
    </source>
</evidence>
<dbReference type="EC" id="5.2.1.8" evidence="1"/>
<comment type="caution">
    <text evidence="6">The sequence shown here is derived from an EMBL/GenBank/DDBJ whole genome shotgun (WGS) entry which is preliminary data.</text>
</comment>
<dbReference type="AlphaFoldDB" id="A0A2K1Q3R2"/>
<reference evidence="6 7" key="1">
    <citation type="submission" date="2017-08" db="EMBL/GenBank/DDBJ databases">
        <title>Lysobacter sylvestris genome.</title>
        <authorList>
            <person name="Zhang D.-C."/>
            <person name="Albuquerque L."/>
            <person name="Franca L."/>
            <person name="Froufe H.J.C."/>
            <person name="Barroso C."/>
            <person name="Egas C."/>
            <person name="Da Costa M."/>
            <person name="Margesin R."/>
        </authorList>
    </citation>
    <scope>NUCLEOTIDE SEQUENCE [LARGE SCALE GENOMIC DNA]</scope>
    <source>
        <strain evidence="6 7">AM20-91</strain>
    </source>
</reference>
<dbReference type="OrthoDB" id="9807797at2"/>
<feature type="chain" id="PRO_5014342873" description="peptidylprolyl isomerase" evidence="4">
    <location>
        <begin position="22"/>
        <end position="307"/>
    </location>
</feature>
<dbReference type="RefSeq" id="WP_103074667.1">
    <property type="nucleotide sequence ID" value="NZ_NPZB01000001.1"/>
</dbReference>
<gene>
    <name evidence="6" type="ORF">Lysil_1270</name>
</gene>
<keyword evidence="4" id="KW-0732">Signal</keyword>
<protein>
    <recommendedName>
        <fullName evidence="1">peptidylprolyl isomerase</fullName>
        <ecNumber evidence="1">5.2.1.8</ecNumber>
    </recommendedName>
</protein>
<evidence type="ECO:0000256" key="2">
    <source>
        <dbReference type="ARBA" id="ARBA00023110"/>
    </source>
</evidence>
<dbReference type="Gene3D" id="2.40.100.10">
    <property type="entry name" value="Cyclophilin-like"/>
    <property type="match status" value="1"/>
</dbReference>
<evidence type="ECO:0000259" key="5">
    <source>
        <dbReference type="PROSITE" id="PS50072"/>
    </source>
</evidence>
<evidence type="ECO:0000313" key="7">
    <source>
        <dbReference type="Proteomes" id="UP000236220"/>
    </source>
</evidence>
<dbReference type="GO" id="GO:0003755">
    <property type="term" value="F:peptidyl-prolyl cis-trans isomerase activity"/>
    <property type="evidence" value="ECO:0007669"/>
    <property type="project" value="UniProtKB-KW"/>
</dbReference>
<dbReference type="PANTHER" id="PTHR43246">
    <property type="entry name" value="PEPTIDYL-PROLYL CIS-TRANS ISOMERASE CYP38, CHLOROPLASTIC"/>
    <property type="match status" value="1"/>
</dbReference>
<keyword evidence="3 6" id="KW-0413">Isomerase</keyword>
<dbReference type="PROSITE" id="PS50072">
    <property type="entry name" value="CSA_PPIASE_2"/>
    <property type="match status" value="1"/>
</dbReference>
<evidence type="ECO:0000256" key="3">
    <source>
        <dbReference type="ARBA" id="ARBA00023235"/>
    </source>
</evidence>
<dbReference type="SUPFAM" id="SSF50891">
    <property type="entry name" value="Cyclophilin-like"/>
    <property type="match status" value="1"/>
</dbReference>
<dbReference type="EMBL" id="NPZB01000001">
    <property type="protein sequence ID" value="PNS09641.1"/>
    <property type="molecule type" value="Genomic_DNA"/>
</dbReference>
<keyword evidence="2" id="KW-0697">Rotamase</keyword>
<proteinExistence type="predicted"/>
<evidence type="ECO:0000256" key="4">
    <source>
        <dbReference type="SAM" id="SignalP"/>
    </source>
</evidence>